<feature type="transmembrane region" description="Helical" evidence="1">
    <location>
        <begin position="278"/>
        <end position="302"/>
    </location>
</feature>
<comment type="caution">
    <text evidence="2">The sequence shown here is derived from an EMBL/GenBank/DDBJ whole genome shotgun (WGS) entry which is preliminary data.</text>
</comment>
<keyword evidence="1" id="KW-0472">Membrane</keyword>
<dbReference type="OrthoDB" id="2987886at2"/>
<dbReference type="AlphaFoldDB" id="A0A4Y8LF97"/>
<dbReference type="EMBL" id="SORX01000004">
    <property type="protein sequence ID" value="TFE01452.1"/>
    <property type="molecule type" value="Genomic_DNA"/>
</dbReference>
<dbReference type="PANTHER" id="PTHR41324:SF1">
    <property type="entry name" value="DUF2232 DOMAIN-CONTAINING PROTEIN"/>
    <property type="match status" value="1"/>
</dbReference>
<keyword evidence="3" id="KW-1185">Reference proteome</keyword>
<organism evidence="2 3">
    <name type="scientific">Jeotgalibacillus salarius</name>
    <dbReference type="NCBI Taxonomy" id="546023"/>
    <lineage>
        <taxon>Bacteria</taxon>
        <taxon>Bacillati</taxon>
        <taxon>Bacillota</taxon>
        <taxon>Bacilli</taxon>
        <taxon>Bacillales</taxon>
        <taxon>Caryophanaceae</taxon>
        <taxon>Jeotgalibacillus</taxon>
    </lineage>
</organism>
<dbReference type="Pfam" id="PF09991">
    <property type="entry name" value="DUF2232"/>
    <property type="match status" value="1"/>
</dbReference>
<keyword evidence="1" id="KW-0812">Transmembrane</keyword>
<dbReference type="InterPro" id="IPR018710">
    <property type="entry name" value="DUF2232"/>
</dbReference>
<feature type="transmembrane region" description="Helical" evidence="1">
    <location>
        <begin position="215"/>
        <end position="234"/>
    </location>
</feature>
<name>A0A4Y8LF97_9BACL</name>
<evidence type="ECO:0000313" key="2">
    <source>
        <dbReference type="EMBL" id="TFE01452.1"/>
    </source>
</evidence>
<evidence type="ECO:0000313" key="3">
    <source>
        <dbReference type="Proteomes" id="UP000297776"/>
    </source>
</evidence>
<evidence type="ECO:0000256" key="1">
    <source>
        <dbReference type="SAM" id="Phobius"/>
    </source>
</evidence>
<dbReference type="RefSeq" id="WP_134381172.1">
    <property type="nucleotide sequence ID" value="NZ_SORX01000004.1"/>
</dbReference>
<dbReference type="Proteomes" id="UP000297776">
    <property type="component" value="Unassembled WGS sequence"/>
</dbReference>
<feature type="transmembrane region" description="Helical" evidence="1">
    <location>
        <begin position="12"/>
        <end position="45"/>
    </location>
</feature>
<accession>A0A4Y8LF97</accession>
<reference evidence="2 3" key="1">
    <citation type="submission" date="2019-03" db="EMBL/GenBank/DDBJ databases">
        <authorList>
            <person name="Yang Y."/>
        </authorList>
    </citation>
    <scope>NUCLEOTIDE SEQUENCE [LARGE SCALE GENOMIC DNA]</scope>
    <source>
        <strain evidence="2 3">ASL-1</strain>
    </source>
</reference>
<feature type="transmembrane region" description="Helical" evidence="1">
    <location>
        <begin position="57"/>
        <end position="80"/>
    </location>
</feature>
<dbReference type="PANTHER" id="PTHR41324">
    <property type="entry name" value="MEMBRANE PROTEIN-RELATED"/>
    <property type="match status" value="1"/>
</dbReference>
<feature type="transmembrane region" description="Helical" evidence="1">
    <location>
        <begin position="100"/>
        <end position="127"/>
    </location>
</feature>
<keyword evidence="1" id="KW-1133">Transmembrane helix</keyword>
<gene>
    <name evidence="2" type="ORF">E2626_07690</name>
</gene>
<feature type="transmembrane region" description="Helical" evidence="1">
    <location>
        <begin position="241"/>
        <end position="266"/>
    </location>
</feature>
<feature type="transmembrane region" description="Helical" evidence="1">
    <location>
        <begin position="172"/>
        <end position="195"/>
    </location>
</feature>
<protein>
    <submittedName>
        <fullName evidence="2">DUF2232 domain-containing protein</fullName>
    </submittedName>
</protein>
<sequence length="312" mass="34763">MNNTNTLKLTEGAMMTAFFAVLLLITVYVPFISVVSGLFLLMPFLLYSVKYSIRASLLMFAASLGVAGIVGGVFSIPIAILYGTTGVVMGWLVQQGKSKFMIFMISTLVFAVNLVVQYLFSILLFGVNMIDEFFTLMDDSLEQAISLYSAAGIDTGNVQEQFAQVMLTFETLLPSLIVLSSALLIWIMMIINFPLVKRLTKRDLPNFESFRNLSLPKNVIWYYLIILLTALIATPEQGTMFAYALINLQFGFELLMVLQGLAFIHFYGHSKGWSKSLLVILTILGVLINPLTRILGIIDLGFDLRKRISAKK</sequence>
<proteinExistence type="predicted"/>